<sequence>MGAINTIDLPETFFKSYINKEGKLIQKIRNLAGINIFVGANNSGKSRFIRLLSNVESYGVLLNDFDINKCNEQITKSCNEIKNILRKSDLRMINNLDAEKLDAFFPLPDSLNANEKIYTKIKNDFNTYSQFQSVSTQGTISSSGLGNVSSEVIGIVFSVIRTESKLVLDEIARIPSIAQFSKPKKFISQFLGDLHQSRMVIPIIFPNQL</sequence>
<reference evidence="1" key="1">
    <citation type="submission" date="2019-08" db="EMBL/GenBank/DDBJ databases">
        <authorList>
            <person name="Kucharzyk K."/>
            <person name="Murdoch R.W."/>
            <person name="Higgins S."/>
            <person name="Loffler F."/>
        </authorList>
    </citation>
    <scope>NUCLEOTIDE SEQUENCE</scope>
</reference>
<dbReference type="EMBL" id="VSSQ01002001">
    <property type="protein sequence ID" value="MPM12631.1"/>
    <property type="molecule type" value="Genomic_DNA"/>
</dbReference>
<name>A0A644X9Z6_9ZZZZ</name>
<protein>
    <submittedName>
        <fullName evidence="1">Uncharacterized protein</fullName>
    </submittedName>
</protein>
<dbReference type="AlphaFoldDB" id="A0A644X9Z6"/>
<organism evidence="1">
    <name type="scientific">bioreactor metagenome</name>
    <dbReference type="NCBI Taxonomy" id="1076179"/>
    <lineage>
        <taxon>unclassified sequences</taxon>
        <taxon>metagenomes</taxon>
        <taxon>ecological metagenomes</taxon>
    </lineage>
</organism>
<comment type="caution">
    <text evidence="1">The sequence shown here is derived from an EMBL/GenBank/DDBJ whole genome shotgun (WGS) entry which is preliminary data.</text>
</comment>
<proteinExistence type="predicted"/>
<gene>
    <name evidence="1" type="ORF">SDC9_58985</name>
</gene>
<accession>A0A644X9Z6</accession>
<evidence type="ECO:0000313" key="1">
    <source>
        <dbReference type="EMBL" id="MPM12631.1"/>
    </source>
</evidence>